<proteinExistence type="predicted"/>
<evidence type="ECO:0000256" key="2">
    <source>
        <dbReference type="ARBA" id="ARBA00022737"/>
    </source>
</evidence>
<feature type="domain" description="FecR protein" evidence="4">
    <location>
        <begin position="196"/>
        <end position="288"/>
    </location>
</feature>
<dbReference type="Gene3D" id="2.60.120.1440">
    <property type="match status" value="1"/>
</dbReference>
<gene>
    <name evidence="5" type="ORF">IPV69_21675</name>
</gene>
<reference evidence="5 6" key="1">
    <citation type="submission" date="2020-10" db="EMBL/GenBank/DDBJ databases">
        <title>Wide distribution of Phycisphaera-like planctomycetes from WD2101 soil group in peatlands and genome analysis of the first cultivated representative.</title>
        <authorList>
            <person name="Dedysh S.N."/>
            <person name="Beletsky A.V."/>
            <person name="Ivanova A."/>
            <person name="Kulichevskaya I.S."/>
            <person name="Suzina N.E."/>
            <person name="Philippov D.A."/>
            <person name="Rakitin A.L."/>
            <person name="Mardanov A.V."/>
            <person name="Ravin N.V."/>
        </authorList>
    </citation>
    <scope>NUCLEOTIDE SEQUENCE [LARGE SCALE GENOMIC DNA]</scope>
    <source>
        <strain evidence="5 6">M1803</strain>
    </source>
</reference>
<feature type="repeat" description="WD" evidence="3">
    <location>
        <begin position="508"/>
        <end position="549"/>
    </location>
</feature>
<dbReference type="PANTHER" id="PTHR19848">
    <property type="entry name" value="WD40 REPEAT PROTEIN"/>
    <property type="match status" value="1"/>
</dbReference>
<dbReference type="Pfam" id="PF04773">
    <property type="entry name" value="FecR"/>
    <property type="match status" value="1"/>
</dbReference>
<dbReference type="KEGG" id="hbs:IPV69_21675"/>
<dbReference type="InterPro" id="IPR006860">
    <property type="entry name" value="FecR"/>
</dbReference>
<dbReference type="Pfam" id="PF00400">
    <property type="entry name" value="WD40"/>
    <property type="match status" value="2"/>
</dbReference>
<dbReference type="PROSITE" id="PS50082">
    <property type="entry name" value="WD_REPEATS_2"/>
    <property type="match status" value="2"/>
</dbReference>
<evidence type="ECO:0000313" key="6">
    <source>
        <dbReference type="Proteomes" id="UP000593765"/>
    </source>
</evidence>
<keyword evidence="2" id="KW-0677">Repeat</keyword>
<accession>A0A7M2WTG6</accession>
<dbReference type="InterPro" id="IPR019775">
    <property type="entry name" value="WD40_repeat_CS"/>
</dbReference>
<organism evidence="5 6">
    <name type="scientific">Humisphaera borealis</name>
    <dbReference type="NCBI Taxonomy" id="2807512"/>
    <lineage>
        <taxon>Bacteria</taxon>
        <taxon>Pseudomonadati</taxon>
        <taxon>Planctomycetota</taxon>
        <taxon>Phycisphaerae</taxon>
        <taxon>Tepidisphaerales</taxon>
        <taxon>Tepidisphaeraceae</taxon>
        <taxon>Humisphaera</taxon>
    </lineage>
</organism>
<dbReference type="AlphaFoldDB" id="A0A7M2WTG6"/>
<dbReference type="PROSITE" id="PS50294">
    <property type="entry name" value="WD_REPEATS_REGION"/>
    <property type="match status" value="2"/>
</dbReference>
<keyword evidence="6" id="KW-1185">Reference proteome</keyword>
<dbReference type="InterPro" id="IPR001680">
    <property type="entry name" value="WD40_rpt"/>
</dbReference>
<dbReference type="PANTHER" id="PTHR19848:SF8">
    <property type="entry name" value="F-BOX AND WD REPEAT DOMAIN CONTAINING 7"/>
    <property type="match status" value="1"/>
</dbReference>
<sequence length="634" mass="68205">MSDTPSIDDLLLAWREDTLTPEQYEQLVARLASPEARRALVEEFTFAAVVRESAALSPPEVDEQLVAVNSEELESILASRASRIEVDGDFRSAPAAPMDFFGAARARPVLFSFKTLALRTAAVAAIVLVSATAVWRFGFVPDEPVPVSVLAPQPAAPVARVVSVAGALEVLSPDGTVRSAIAGEGVHRGQTLRTLGMDSYATVEFDDRTRLELSVDTTMRFGDSDVALGKRVYFAGGVLRADVARQPAGLPMVISSPQAEIRVAGTRFSVSSAASQATRIDMETGSVQLVRQSDGRTVEVTAGSYAVARADSDPVVVQKVPRFIASPRATFTIKNVSGVFADPRGNRIYAATVRGMQAWDSYARVDQQLFERFGDLTASAFAYAGRTVAIAAGREGRIHLWDLQAGRDRLVLNTPLSYSRVIAVAPDGSWVAAVNPRAENEFHLFDTVGGVDGIERFVVRIDEAKAIRALAVSASGTRLAVASHADKRIGIHRLYLYDPRTGQSMGALAGHASPVRSVAFSPDGRVLASAAEDGTLRLWNVAKRSLLLHIDGYEQSLNCLAFSSDGHRIAGGGNDGRVWIWDARTGNLEMVVNGGFRAVKSIALTPDNRYLAVAGFDTRMMVFELPVEAGTYRR</sequence>
<dbReference type="PROSITE" id="PS00678">
    <property type="entry name" value="WD_REPEATS_1"/>
    <property type="match status" value="2"/>
</dbReference>
<evidence type="ECO:0000256" key="3">
    <source>
        <dbReference type="PROSITE-ProRule" id="PRU00221"/>
    </source>
</evidence>
<dbReference type="Proteomes" id="UP000593765">
    <property type="component" value="Chromosome"/>
</dbReference>
<name>A0A7M2WTG6_9BACT</name>
<feature type="repeat" description="WD" evidence="3">
    <location>
        <begin position="550"/>
        <end position="591"/>
    </location>
</feature>
<dbReference type="Gene3D" id="2.130.10.10">
    <property type="entry name" value="YVTN repeat-like/Quinoprotein amine dehydrogenase"/>
    <property type="match status" value="2"/>
</dbReference>
<dbReference type="InterPro" id="IPR015943">
    <property type="entry name" value="WD40/YVTN_repeat-like_dom_sf"/>
</dbReference>
<evidence type="ECO:0000313" key="5">
    <source>
        <dbReference type="EMBL" id="QOV88808.1"/>
    </source>
</evidence>
<evidence type="ECO:0000259" key="4">
    <source>
        <dbReference type="Pfam" id="PF04773"/>
    </source>
</evidence>
<dbReference type="SUPFAM" id="SSF50998">
    <property type="entry name" value="Quinoprotein alcohol dehydrogenase-like"/>
    <property type="match status" value="1"/>
</dbReference>
<protein>
    <submittedName>
        <fullName evidence="5">FecR domain-containing protein</fullName>
    </submittedName>
</protein>
<dbReference type="InterPro" id="IPR011047">
    <property type="entry name" value="Quinoprotein_ADH-like_sf"/>
</dbReference>
<keyword evidence="1 3" id="KW-0853">WD repeat</keyword>
<dbReference type="EMBL" id="CP063458">
    <property type="protein sequence ID" value="QOV88808.1"/>
    <property type="molecule type" value="Genomic_DNA"/>
</dbReference>
<evidence type="ECO:0000256" key="1">
    <source>
        <dbReference type="ARBA" id="ARBA00022574"/>
    </source>
</evidence>
<dbReference type="RefSeq" id="WP_206291815.1">
    <property type="nucleotide sequence ID" value="NZ_CP063458.1"/>
</dbReference>
<dbReference type="SMART" id="SM00320">
    <property type="entry name" value="WD40"/>
    <property type="match status" value="5"/>
</dbReference>